<evidence type="ECO:0000313" key="4">
    <source>
        <dbReference type="EMBL" id="KAJ8960175.1"/>
    </source>
</evidence>
<evidence type="ECO:0000313" key="5">
    <source>
        <dbReference type="Proteomes" id="UP001162162"/>
    </source>
</evidence>
<gene>
    <name evidence="4" type="ORF">NQ318_003898</name>
</gene>
<dbReference type="EMBL" id="JAPWTK010000009">
    <property type="protein sequence ID" value="KAJ8960175.1"/>
    <property type="molecule type" value="Genomic_DNA"/>
</dbReference>
<sequence>MEMAFSSLYEEKCPFTRDYNLIKNELKNIDDYDKTCIETAFHGVNQMVLGEWGNNTACQIILVTDGSTGVGPMSLKESLSTLNQRTSKIPFPVPFSFLSCI</sequence>
<dbReference type="Gene3D" id="3.40.50.410">
    <property type="entry name" value="von Willebrand factor, type A domain"/>
    <property type="match status" value="1"/>
</dbReference>
<evidence type="ECO:0000256" key="2">
    <source>
        <dbReference type="ARBA" id="ARBA00061449"/>
    </source>
</evidence>
<dbReference type="InterPro" id="IPR002035">
    <property type="entry name" value="VWF_A"/>
</dbReference>
<dbReference type="InterPro" id="IPR036465">
    <property type="entry name" value="vWFA_dom_sf"/>
</dbReference>
<accession>A0AAV8Z7K2</accession>
<comment type="caution">
    <text evidence="4">The sequence shown here is derived from an EMBL/GenBank/DDBJ whole genome shotgun (WGS) entry which is preliminary data.</text>
</comment>
<protein>
    <recommendedName>
        <fullName evidence="1">Integrator complex subunit 14</fullName>
    </recommendedName>
</protein>
<evidence type="ECO:0000259" key="3">
    <source>
        <dbReference type="Pfam" id="PF13519"/>
    </source>
</evidence>
<feature type="domain" description="VWFA" evidence="3">
    <location>
        <begin position="3"/>
        <end position="66"/>
    </location>
</feature>
<dbReference type="InterPro" id="IPR039841">
    <property type="entry name" value="INTS14"/>
</dbReference>
<organism evidence="4 5">
    <name type="scientific">Aromia moschata</name>
    <dbReference type="NCBI Taxonomy" id="1265417"/>
    <lineage>
        <taxon>Eukaryota</taxon>
        <taxon>Metazoa</taxon>
        <taxon>Ecdysozoa</taxon>
        <taxon>Arthropoda</taxon>
        <taxon>Hexapoda</taxon>
        <taxon>Insecta</taxon>
        <taxon>Pterygota</taxon>
        <taxon>Neoptera</taxon>
        <taxon>Endopterygota</taxon>
        <taxon>Coleoptera</taxon>
        <taxon>Polyphaga</taxon>
        <taxon>Cucujiformia</taxon>
        <taxon>Chrysomeloidea</taxon>
        <taxon>Cerambycidae</taxon>
        <taxon>Cerambycinae</taxon>
        <taxon>Callichromatini</taxon>
        <taxon>Aromia</taxon>
    </lineage>
</organism>
<dbReference type="AlphaFoldDB" id="A0AAV8Z7K2"/>
<dbReference type="PANTHER" id="PTHR13532:SF3">
    <property type="entry name" value="INTEGRATOR COMPLEX SUBUNIT 14"/>
    <property type="match status" value="1"/>
</dbReference>
<dbReference type="Proteomes" id="UP001162162">
    <property type="component" value="Unassembled WGS sequence"/>
</dbReference>
<dbReference type="Pfam" id="PF13519">
    <property type="entry name" value="VWA_2"/>
    <property type="match status" value="1"/>
</dbReference>
<dbReference type="SUPFAM" id="SSF53300">
    <property type="entry name" value="vWA-like"/>
    <property type="match status" value="1"/>
</dbReference>
<name>A0AAV8Z7K2_9CUCU</name>
<proteinExistence type="inferred from homology"/>
<comment type="similarity">
    <text evidence="2">Belongs to the Integrator subunit 14 family.</text>
</comment>
<evidence type="ECO:0000256" key="1">
    <source>
        <dbReference type="ARBA" id="ARBA00016816"/>
    </source>
</evidence>
<reference evidence="4" key="1">
    <citation type="journal article" date="2023" name="Insect Mol. Biol.">
        <title>Genome sequencing provides insights into the evolution of gene families encoding plant cell wall-degrading enzymes in longhorned beetles.</title>
        <authorList>
            <person name="Shin N.R."/>
            <person name="Okamura Y."/>
            <person name="Kirsch R."/>
            <person name="Pauchet Y."/>
        </authorList>
    </citation>
    <scope>NUCLEOTIDE SEQUENCE</scope>
    <source>
        <strain evidence="4">AMC_N1</strain>
    </source>
</reference>
<dbReference type="GO" id="GO:0034472">
    <property type="term" value="P:snRNA 3'-end processing"/>
    <property type="evidence" value="ECO:0007669"/>
    <property type="project" value="TreeGrafter"/>
</dbReference>
<dbReference type="PANTHER" id="PTHR13532">
    <property type="match status" value="1"/>
</dbReference>
<dbReference type="GO" id="GO:0032039">
    <property type="term" value="C:integrator complex"/>
    <property type="evidence" value="ECO:0007669"/>
    <property type="project" value="InterPro"/>
</dbReference>
<keyword evidence="5" id="KW-1185">Reference proteome</keyword>